<protein>
    <submittedName>
        <fullName evidence="3">Uncharacterized protein</fullName>
    </submittedName>
</protein>
<comment type="caution">
    <text evidence="3">The sequence shown here is derived from an EMBL/GenBank/DDBJ whole genome shotgun (WGS) entry which is preliminary data.</text>
</comment>
<gene>
    <name evidence="3" type="ORF">HF325_001058</name>
</gene>
<evidence type="ECO:0000313" key="3">
    <source>
        <dbReference type="EMBL" id="KAF8003610.1"/>
    </source>
</evidence>
<dbReference type="Proteomes" id="UP000649328">
    <property type="component" value="Unassembled WGS sequence"/>
</dbReference>
<sequence length="169" mass="18093">MQVLFIICALASAIAATELQTNTFSNIIDPNEEFTSTIDVKIIYDALEKRAPIFEMTSLGAVSSAQSDHADPGLYAVATESNSAFPTNDLYLNDHEDSANPAGEYVQIQPRCCQLKRTSSAVQKEAVASGHVTSTTEKPAKESKTSTKSTGGAYKPGFALAILGFLQRI</sequence>
<dbReference type="EMBL" id="JACBPP010000002">
    <property type="protein sequence ID" value="KAF8003610.1"/>
    <property type="molecule type" value="Genomic_DNA"/>
</dbReference>
<evidence type="ECO:0000256" key="1">
    <source>
        <dbReference type="SAM" id="MobiDB-lite"/>
    </source>
</evidence>
<name>A0A8H7GUZ9_9ASCO</name>
<accession>A0A8H7GUZ9</accession>
<evidence type="ECO:0000313" key="4">
    <source>
        <dbReference type="Proteomes" id="UP000649328"/>
    </source>
</evidence>
<dbReference type="OrthoDB" id="10309972at2759"/>
<feature type="signal peptide" evidence="2">
    <location>
        <begin position="1"/>
        <end position="16"/>
    </location>
</feature>
<reference evidence="3" key="1">
    <citation type="submission" date="2020-10" db="EMBL/GenBank/DDBJ databases">
        <title>The Whole-Genome Sequence of Metschnikowia persimmonesis, a Novel Endophytic Yeast Species Isolated from Medicinal Plant Diospyros kaki Thumb.</title>
        <authorList>
            <person name="Rahmat E."/>
            <person name="Kang Y."/>
        </authorList>
    </citation>
    <scope>NUCLEOTIDE SEQUENCE</scope>
    <source>
        <strain evidence="3">KIOM G15050</strain>
    </source>
</reference>
<keyword evidence="2" id="KW-0732">Signal</keyword>
<organism evidence="3 4">
    <name type="scientific">Metschnikowia pulcherrima</name>
    <dbReference type="NCBI Taxonomy" id="27326"/>
    <lineage>
        <taxon>Eukaryota</taxon>
        <taxon>Fungi</taxon>
        <taxon>Dikarya</taxon>
        <taxon>Ascomycota</taxon>
        <taxon>Saccharomycotina</taxon>
        <taxon>Pichiomycetes</taxon>
        <taxon>Metschnikowiaceae</taxon>
        <taxon>Metschnikowia</taxon>
    </lineage>
</organism>
<dbReference type="AlphaFoldDB" id="A0A8H7GUZ9"/>
<feature type="chain" id="PRO_5034817889" evidence="2">
    <location>
        <begin position="17"/>
        <end position="169"/>
    </location>
</feature>
<proteinExistence type="predicted"/>
<evidence type="ECO:0000256" key="2">
    <source>
        <dbReference type="SAM" id="SignalP"/>
    </source>
</evidence>
<feature type="region of interest" description="Disordered" evidence="1">
    <location>
        <begin position="124"/>
        <end position="150"/>
    </location>
</feature>
<keyword evidence="4" id="KW-1185">Reference proteome</keyword>